<keyword evidence="1" id="KW-0732">Signal</keyword>
<gene>
    <name evidence="5" type="ORF">DXX92_01340</name>
    <name evidence="4" type="ORF">DXX94_09845</name>
</gene>
<dbReference type="InterPro" id="IPR019554">
    <property type="entry name" value="Soluble_ligand-bd"/>
</dbReference>
<dbReference type="AlphaFoldDB" id="A0A3E0U6R8"/>
<reference evidence="4" key="2">
    <citation type="submission" date="2018-08" db="EMBL/GenBank/DDBJ databases">
        <authorList>
            <person name="Ferrada E.E."/>
            <person name="Latorre B.A."/>
        </authorList>
    </citation>
    <scope>NUCLEOTIDE SEQUENCE</scope>
    <source>
        <strain evidence="4">H3</strain>
    </source>
</reference>
<dbReference type="Gene3D" id="3.30.1950.10">
    <property type="entry name" value="wza like domain"/>
    <property type="match status" value="1"/>
</dbReference>
<dbReference type="RefSeq" id="WP_116002254.1">
    <property type="nucleotide sequence ID" value="NZ_QUOT01000001.1"/>
</dbReference>
<dbReference type="Pfam" id="PF10531">
    <property type="entry name" value="SLBB"/>
    <property type="match status" value="1"/>
</dbReference>
<evidence type="ECO:0000256" key="1">
    <source>
        <dbReference type="ARBA" id="ARBA00022729"/>
    </source>
</evidence>
<dbReference type="EMBL" id="QUOV01000001">
    <property type="protein sequence ID" value="REL37259.1"/>
    <property type="molecule type" value="Genomic_DNA"/>
</dbReference>
<dbReference type="Proteomes" id="UP000256899">
    <property type="component" value="Unassembled WGS sequence"/>
</dbReference>
<dbReference type="PANTHER" id="PTHR33619">
    <property type="entry name" value="POLYSACCHARIDE EXPORT PROTEIN GFCE-RELATED"/>
    <property type="match status" value="1"/>
</dbReference>
<accession>A0A3E0U6R8</accession>
<feature type="domain" description="Soluble ligand binding" evidence="3">
    <location>
        <begin position="87"/>
        <end position="139"/>
    </location>
</feature>
<sequence>MYTAVASSFNYELGAGDKILITVYDEPDLRTEVKVNKSGLVSFPFLDDINVLGITPEALEKRITDGLKGDYLIHPQVSVSIVEYRPFFIHGEVKRPGGYAYQDDLRLDKALALAGGLSARASKSAWQITREVDGKTITITADIATIVLPDDIIKIEQSFF</sequence>
<dbReference type="EMBL" id="QUOT01000001">
    <property type="protein sequence ID" value="REL32681.1"/>
    <property type="molecule type" value="Genomic_DNA"/>
</dbReference>
<dbReference type="Proteomes" id="UP000256999">
    <property type="component" value="Unassembled WGS sequence"/>
</dbReference>
<dbReference type="PANTHER" id="PTHR33619:SF3">
    <property type="entry name" value="POLYSACCHARIDE EXPORT PROTEIN GFCE-RELATED"/>
    <property type="match status" value="1"/>
</dbReference>
<name>A0A3E0U6R8_9GAMM</name>
<proteinExistence type="predicted"/>
<dbReference type="InterPro" id="IPR049712">
    <property type="entry name" value="Poly_export"/>
</dbReference>
<evidence type="ECO:0000313" key="6">
    <source>
        <dbReference type="Proteomes" id="UP000256899"/>
    </source>
</evidence>
<organism evidence="4 6">
    <name type="scientific">Thalassotalea euphylliae</name>
    <dbReference type="NCBI Taxonomy" id="1655234"/>
    <lineage>
        <taxon>Bacteria</taxon>
        <taxon>Pseudomonadati</taxon>
        <taxon>Pseudomonadota</taxon>
        <taxon>Gammaproteobacteria</taxon>
        <taxon>Alteromonadales</taxon>
        <taxon>Colwelliaceae</taxon>
        <taxon>Thalassotalea</taxon>
    </lineage>
</organism>
<evidence type="ECO:0000259" key="3">
    <source>
        <dbReference type="Pfam" id="PF10531"/>
    </source>
</evidence>
<comment type="caution">
    <text evidence="4">The sequence shown here is derived from an EMBL/GenBank/DDBJ whole genome shotgun (WGS) entry which is preliminary data.</text>
</comment>
<dbReference type="Pfam" id="PF02563">
    <property type="entry name" value="Poly_export"/>
    <property type="match status" value="1"/>
</dbReference>
<evidence type="ECO:0000313" key="5">
    <source>
        <dbReference type="EMBL" id="REL37259.1"/>
    </source>
</evidence>
<reference evidence="6 7" key="1">
    <citation type="submission" date="2018-08" db="EMBL/GenBank/DDBJ databases">
        <title>Thalassotalea euphylliae genome.</title>
        <authorList>
            <person name="Summers S."/>
            <person name="Rice S.A."/>
            <person name="Freckelton M.L."/>
            <person name="Nedved B.T."/>
            <person name="Hadfield M.G."/>
        </authorList>
    </citation>
    <scope>NUCLEOTIDE SEQUENCE [LARGE SCALE GENOMIC DNA]</scope>
    <source>
        <strain evidence="5 7">H2</strain>
        <strain evidence="6">H3</strain>
    </source>
</reference>
<dbReference type="OrthoDB" id="9808948at2"/>
<evidence type="ECO:0000313" key="7">
    <source>
        <dbReference type="Proteomes" id="UP000256999"/>
    </source>
</evidence>
<evidence type="ECO:0000313" key="4">
    <source>
        <dbReference type="EMBL" id="REL32681.1"/>
    </source>
</evidence>
<dbReference type="InterPro" id="IPR003715">
    <property type="entry name" value="Poly_export_N"/>
</dbReference>
<dbReference type="GO" id="GO:0015159">
    <property type="term" value="F:polysaccharide transmembrane transporter activity"/>
    <property type="evidence" value="ECO:0007669"/>
    <property type="project" value="InterPro"/>
</dbReference>
<feature type="domain" description="Polysaccharide export protein N-terminal" evidence="2">
    <location>
        <begin position="8"/>
        <end position="81"/>
    </location>
</feature>
<evidence type="ECO:0000259" key="2">
    <source>
        <dbReference type="Pfam" id="PF02563"/>
    </source>
</evidence>
<protein>
    <submittedName>
        <fullName evidence="4">Polysaccharide export protein</fullName>
    </submittedName>
</protein>
<keyword evidence="6" id="KW-1185">Reference proteome</keyword>